<evidence type="ECO:0000256" key="10">
    <source>
        <dbReference type="ARBA" id="ARBA00023136"/>
    </source>
</evidence>
<keyword evidence="10 13" id="KW-0472">Membrane</keyword>
<dbReference type="OrthoDB" id="614844at2759"/>
<evidence type="ECO:0000256" key="8">
    <source>
        <dbReference type="ARBA" id="ARBA00022824"/>
    </source>
</evidence>
<evidence type="ECO:0000256" key="5">
    <source>
        <dbReference type="ARBA" id="ARBA00022676"/>
    </source>
</evidence>
<keyword evidence="6" id="KW-0808">Transferase</keyword>
<sequence length="526" mass="58253">MDVPLIEEGGVHPHPGRSWLSLLWTILLPIAVTVSTLVTGFILTLPSPYNPHQQNSIDESSFSEDDKKNKDSGYAYYTKTRGANKSIKSDASVTVLVLGDIGRSPRMQYHVASIAASGGHVSLIGYLESELLPEIRNNRFVTVIPLAPPPEALRNANKMLFPIIAPLKVLWQIGTVWHACGYRTKATKWMLVQNPPSIPTLAIAQAMCFIRHTRLIIDWHNFGYTILALKLGNKHPLVRISEMYERYVARAADAHFSVTNAMARVLKQRFGVEATPLHDRPAEQFQPLSAAERKEFLHRLPDTAHYAKHITHGSYRLLVSSTSWTADEDFSVLLDALVAYSATISMSPTFPKILAIITGKGPLKQYYLNKIEQLNKEKKLSNVKIQTAWLSNEDYASLLGSADLGVSLHTSSSGVDLPMKVVDMFGTGLPVIGWSRFEAWKELVKEGVNGFGFSSADGLETLLEELFRTNHGQTLAAIRRGALEECSRRWGDEWFPVAGKLLGLQREGEGEGNNVDAVADGESKVI</sequence>
<dbReference type="STRING" id="1043002.A0A074X8P2"/>
<evidence type="ECO:0000256" key="4">
    <source>
        <dbReference type="ARBA" id="ARBA00015841"/>
    </source>
</evidence>
<comment type="function">
    <text evidence="11">Participates in the formation of the lipid-linked precursor oligosaccharide for N-glycosylation. Involved in assembling the dolichol-pyrophosphate-GlcNAc(2)-Man(5) intermediate on the cytoplasmic surface of the ER.</text>
</comment>
<dbReference type="GO" id="GO:0004578">
    <property type="term" value="F:chitobiosyldiphosphodolichol beta-mannosyltransferase activity"/>
    <property type="evidence" value="ECO:0007669"/>
    <property type="project" value="UniProtKB-EC"/>
</dbReference>
<dbReference type="Proteomes" id="UP000030706">
    <property type="component" value="Unassembled WGS sequence"/>
</dbReference>
<comment type="pathway">
    <text evidence="2">Protein modification; protein glycosylation.</text>
</comment>
<keyword evidence="7 13" id="KW-0812">Transmembrane</keyword>
<dbReference type="InterPro" id="IPR026051">
    <property type="entry name" value="ALG1-like"/>
</dbReference>
<name>A0A074X8P2_AURPU</name>
<dbReference type="GeneID" id="40748248"/>
<keyword evidence="15" id="KW-1185">Reference proteome</keyword>
<keyword evidence="8" id="KW-0256">Endoplasmic reticulum</keyword>
<evidence type="ECO:0000256" key="11">
    <source>
        <dbReference type="ARBA" id="ARBA00024899"/>
    </source>
</evidence>
<protein>
    <recommendedName>
        <fullName evidence="4">Chitobiosyldiphosphodolichol beta-mannosyltransferase</fullName>
        <ecNumber evidence="3">2.4.1.142</ecNumber>
    </recommendedName>
</protein>
<keyword evidence="9 13" id="KW-1133">Transmembrane helix</keyword>
<evidence type="ECO:0000256" key="13">
    <source>
        <dbReference type="SAM" id="Phobius"/>
    </source>
</evidence>
<evidence type="ECO:0000256" key="3">
    <source>
        <dbReference type="ARBA" id="ARBA00012611"/>
    </source>
</evidence>
<dbReference type="PANTHER" id="PTHR13036:SF0">
    <property type="entry name" value="CHITOBIOSYLDIPHOSPHODOLICHOL BETA-MANNOSYLTRANSFERASE"/>
    <property type="match status" value="1"/>
</dbReference>
<evidence type="ECO:0000256" key="7">
    <source>
        <dbReference type="ARBA" id="ARBA00022692"/>
    </source>
</evidence>
<evidence type="ECO:0000313" key="15">
    <source>
        <dbReference type="Proteomes" id="UP000030706"/>
    </source>
</evidence>
<dbReference type="PANTHER" id="PTHR13036">
    <property type="entry name" value="BETA1,4 MANNOSYLTRANSFERASE"/>
    <property type="match status" value="1"/>
</dbReference>
<dbReference type="EC" id="2.4.1.142" evidence="3"/>
<dbReference type="RefSeq" id="XP_029758077.1">
    <property type="nucleotide sequence ID" value="XM_029905942.1"/>
</dbReference>
<organism evidence="14 15">
    <name type="scientific">Aureobasidium pullulans EXF-150</name>
    <dbReference type="NCBI Taxonomy" id="1043002"/>
    <lineage>
        <taxon>Eukaryota</taxon>
        <taxon>Fungi</taxon>
        <taxon>Dikarya</taxon>
        <taxon>Ascomycota</taxon>
        <taxon>Pezizomycotina</taxon>
        <taxon>Dothideomycetes</taxon>
        <taxon>Dothideomycetidae</taxon>
        <taxon>Dothideales</taxon>
        <taxon>Saccotheciaceae</taxon>
        <taxon>Aureobasidium</taxon>
    </lineage>
</organism>
<keyword evidence="5" id="KW-0328">Glycosyltransferase</keyword>
<proteinExistence type="predicted"/>
<evidence type="ECO:0000256" key="9">
    <source>
        <dbReference type="ARBA" id="ARBA00022989"/>
    </source>
</evidence>
<reference evidence="14 15" key="1">
    <citation type="journal article" date="2014" name="BMC Genomics">
        <title>Genome sequencing of four Aureobasidium pullulans varieties: biotechnological potential, stress tolerance, and description of new species.</title>
        <authorList>
            <person name="Gostin Ar C."/>
            <person name="Ohm R.A."/>
            <person name="Kogej T."/>
            <person name="Sonjak S."/>
            <person name="Turk M."/>
            <person name="Zajc J."/>
            <person name="Zalar P."/>
            <person name="Grube M."/>
            <person name="Sun H."/>
            <person name="Han J."/>
            <person name="Sharma A."/>
            <person name="Chiniquy J."/>
            <person name="Ngan C.Y."/>
            <person name="Lipzen A."/>
            <person name="Barry K."/>
            <person name="Grigoriev I.V."/>
            <person name="Gunde-Cimerman N."/>
        </authorList>
    </citation>
    <scope>NUCLEOTIDE SEQUENCE [LARGE SCALE GENOMIC DNA]</scope>
    <source>
        <strain evidence="14 15">EXF-150</strain>
    </source>
</reference>
<dbReference type="EMBL" id="KL584989">
    <property type="protein sequence ID" value="KEQ81890.1"/>
    <property type="molecule type" value="Genomic_DNA"/>
</dbReference>
<feature type="region of interest" description="Disordered" evidence="12">
    <location>
        <begin position="507"/>
        <end position="526"/>
    </location>
</feature>
<dbReference type="FunFam" id="3.40.50.2000:FF:000162">
    <property type="entry name" value="Beta-1,4-mannosyltransferase (Alg1), putative"/>
    <property type="match status" value="1"/>
</dbReference>
<gene>
    <name evidence="14" type="ORF">M438DRAFT_347619</name>
</gene>
<dbReference type="HOGENOM" id="CLU_012079_1_0_1"/>
<evidence type="ECO:0000256" key="2">
    <source>
        <dbReference type="ARBA" id="ARBA00004922"/>
    </source>
</evidence>
<accession>A0A074X8P2</accession>
<dbReference type="GO" id="GO:0005789">
    <property type="term" value="C:endoplasmic reticulum membrane"/>
    <property type="evidence" value="ECO:0007669"/>
    <property type="project" value="UniProtKB-SubCell"/>
</dbReference>
<evidence type="ECO:0000313" key="14">
    <source>
        <dbReference type="EMBL" id="KEQ81890.1"/>
    </source>
</evidence>
<evidence type="ECO:0000256" key="1">
    <source>
        <dbReference type="ARBA" id="ARBA00004389"/>
    </source>
</evidence>
<feature type="transmembrane region" description="Helical" evidence="13">
    <location>
        <begin position="22"/>
        <end position="45"/>
    </location>
</feature>
<dbReference type="Gene3D" id="3.40.50.2000">
    <property type="entry name" value="Glycogen Phosphorylase B"/>
    <property type="match status" value="1"/>
</dbReference>
<dbReference type="AlphaFoldDB" id="A0A074X8P2"/>
<dbReference type="SUPFAM" id="SSF53756">
    <property type="entry name" value="UDP-Glycosyltransferase/glycogen phosphorylase"/>
    <property type="match status" value="1"/>
</dbReference>
<comment type="subcellular location">
    <subcellularLocation>
        <location evidence="1">Endoplasmic reticulum membrane</location>
        <topology evidence="1">Single-pass membrane protein</topology>
    </subcellularLocation>
</comment>
<evidence type="ECO:0000256" key="12">
    <source>
        <dbReference type="SAM" id="MobiDB-lite"/>
    </source>
</evidence>
<evidence type="ECO:0000256" key="6">
    <source>
        <dbReference type="ARBA" id="ARBA00022679"/>
    </source>
</evidence>